<dbReference type="PANTHER" id="PTHR30146:SF109">
    <property type="entry name" value="HTH-TYPE TRANSCRIPTIONAL REGULATOR GALS"/>
    <property type="match status" value="1"/>
</dbReference>
<dbReference type="SMART" id="SM00354">
    <property type="entry name" value="HTH_LACI"/>
    <property type="match status" value="1"/>
</dbReference>
<dbReference type="RefSeq" id="WP_120514749.1">
    <property type="nucleotide sequence ID" value="NZ_QXZY01000002.1"/>
</dbReference>
<name>A0A3N4MP23_9BACT</name>
<dbReference type="PROSITE" id="PS50932">
    <property type="entry name" value="HTH_LACI_2"/>
    <property type="match status" value="1"/>
</dbReference>
<dbReference type="InterPro" id="IPR000843">
    <property type="entry name" value="HTH_LacI"/>
</dbReference>
<dbReference type="PROSITE" id="PS50943">
    <property type="entry name" value="HTH_CROC1"/>
    <property type="match status" value="1"/>
</dbReference>
<dbReference type="CDD" id="cd06267">
    <property type="entry name" value="PBP1_LacI_sugar_binding-like"/>
    <property type="match status" value="1"/>
</dbReference>
<keyword evidence="3" id="KW-0804">Transcription</keyword>
<evidence type="ECO:0000256" key="1">
    <source>
        <dbReference type="ARBA" id="ARBA00023015"/>
    </source>
</evidence>
<organism evidence="6 7">
    <name type="scientific">Chitinophaga barathri</name>
    <dbReference type="NCBI Taxonomy" id="1647451"/>
    <lineage>
        <taxon>Bacteria</taxon>
        <taxon>Pseudomonadati</taxon>
        <taxon>Bacteroidota</taxon>
        <taxon>Chitinophagia</taxon>
        <taxon>Chitinophagales</taxon>
        <taxon>Chitinophagaceae</taxon>
        <taxon>Chitinophaga</taxon>
    </lineage>
</organism>
<evidence type="ECO:0000256" key="2">
    <source>
        <dbReference type="ARBA" id="ARBA00023125"/>
    </source>
</evidence>
<dbReference type="EMBL" id="RMBX01000003">
    <property type="protein sequence ID" value="RPD41810.1"/>
    <property type="molecule type" value="Genomic_DNA"/>
</dbReference>
<dbReference type="SUPFAM" id="SSF47413">
    <property type="entry name" value="lambda repressor-like DNA-binding domains"/>
    <property type="match status" value="1"/>
</dbReference>
<dbReference type="AlphaFoldDB" id="A0A3N4MP23"/>
<feature type="domain" description="HTH lacI-type" evidence="4">
    <location>
        <begin position="5"/>
        <end position="59"/>
    </location>
</feature>
<feature type="domain" description="HTH cro/C1-type" evidence="5">
    <location>
        <begin position="2"/>
        <end position="49"/>
    </location>
</feature>
<dbReference type="GO" id="GO:0003700">
    <property type="term" value="F:DNA-binding transcription factor activity"/>
    <property type="evidence" value="ECO:0007669"/>
    <property type="project" value="TreeGrafter"/>
</dbReference>
<dbReference type="CDD" id="cd01392">
    <property type="entry name" value="HTH_LacI"/>
    <property type="match status" value="1"/>
</dbReference>
<dbReference type="PANTHER" id="PTHR30146">
    <property type="entry name" value="LACI-RELATED TRANSCRIPTIONAL REPRESSOR"/>
    <property type="match status" value="1"/>
</dbReference>
<keyword evidence="7" id="KW-1185">Reference proteome</keyword>
<dbReference type="InterPro" id="IPR001761">
    <property type="entry name" value="Peripla_BP/Lac1_sug-bd_dom"/>
</dbReference>
<protein>
    <submittedName>
        <fullName evidence="6">LacI family transcriptional regulator</fullName>
    </submittedName>
</protein>
<dbReference type="GO" id="GO:0000976">
    <property type="term" value="F:transcription cis-regulatory region binding"/>
    <property type="evidence" value="ECO:0007669"/>
    <property type="project" value="TreeGrafter"/>
</dbReference>
<evidence type="ECO:0000313" key="6">
    <source>
        <dbReference type="EMBL" id="RPD41810.1"/>
    </source>
</evidence>
<dbReference type="InterPro" id="IPR010982">
    <property type="entry name" value="Lambda_DNA-bd_dom_sf"/>
</dbReference>
<keyword evidence="1" id="KW-0805">Transcription regulation</keyword>
<dbReference type="InterPro" id="IPR001387">
    <property type="entry name" value="Cro/C1-type_HTH"/>
</dbReference>
<evidence type="ECO:0000259" key="5">
    <source>
        <dbReference type="PROSITE" id="PS50943"/>
    </source>
</evidence>
<dbReference type="Gene3D" id="1.10.260.40">
    <property type="entry name" value="lambda repressor-like DNA-binding domains"/>
    <property type="match status" value="1"/>
</dbReference>
<sequence length="346" mass="38788">MKRGVTIKDIAKKLNMSVSTVSKALNNDASISIYTSERVKALAKELNYIPNEAARHFKLNKSFTLGLIIPDILDQYYAVAANGVEETAEKHGYNVILTQSHEDEQKEEKIVDVMIRNRVDGVIVSITKNRVDMLPFQKLLSIGIPVVCIGREPKSGQFDYVSSNNHDGAVMATEFLIGKGHRHIAHLMGPAGMRTSQARFEGYKQALANHHIPFREELTESVDLTRAGTFSAMKRLMQLPEPPTAIVTFKNYVTLDAIDYLKKYYPALVDKVQFTGFGNLPILHHLDHKPLASIEESSFEMGEEAARILFERIGEEDADEGAETVYRSSQLPCRLVVHEDDEEKDA</sequence>
<dbReference type="Pfam" id="PF00356">
    <property type="entry name" value="LacI"/>
    <property type="match status" value="1"/>
</dbReference>
<dbReference type="Pfam" id="PF00532">
    <property type="entry name" value="Peripla_BP_1"/>
    <property type="match status" value="1"/>
</dbReference>
<evidence type="ECO:0000256" key="3">
    <source>
        <dbReference type="ARBA" id="ARBA00023163"/>
    </source>
</evidence>
<dbReference type="SUPFAM" id="SSF53822">
    <property type="entry name" value="Periplasmic binding protein-like I"/>
    <property type="match status" value="1"/>
</dbReference>
<accession>A0A3N4MP23</accession>
<evidence type="ECO:0000259" key="4">
    <source>
        <dbReference type="PROSITE" id="PS50932"/>
    </source>
</evidence>
<dbReference type="Gene3D" id="3.40.50.2300">
    <property type="match status" value="2"/>
</dbReference>
<comment type="caution">
    <text evidence="6">The sequence shown here is derived from an EMBL/GenBank/DDBJ whole genome shotgun (WGS) entry which is preliminary data.</text>
</comment>
<dbReference type="Proteomes" id="UP000279089">
    <property type="component" value="Unassembled WGS sequence"/>
</dbReference>
<gene>
    <name evidence="6" type="ORF">EG028_06480</name>
</gene>
<dbReference type="OrthoDB" id="667031at2"/>
<dbReference type="InterPro" id="IPR028082">
    <property type="entry name" value="Peripla_BP_I"/>
</dbReference>
<proteinExistence type="predicted"/>
<evidence type="ECO:0000313" key="7">
    <source>
        <dbReference type="Proteomes" id="UP000279089"/>
    </source>
</evidence>
<keyword evidence="2" id="KW-0238">DNA-binding</keyword>
<reference evidence="7" key="1">
    <citation type="submission" date="2018-11" db="EMBL/GenBank/DDBJ databases">
        <title>Chitinophaga lutea sp.nov., isolate from arsenic contaminated soil.</title>
        <authorList>
            <person name="Zong Y."/>
        </authorList>
    </citation>
    <scope>NUCLEOTIDE SEQUENCE [LARGE SCALE GENOMIC DNA]</scope>
    <source>
        <strain evidence="7">YLT18</strain>
    </source>
</reference>